<reference evidence="1 2" key="1">
    <citation type="submission" date="2016-05" db="EMBL/GenBank/DDBJ databases">
        <title>Genome sequencing of Vitellibacter soesokkakensis RSSK-12.</title>
        <authorList>
            <person name="Thevarajoo S."/>
            <person name="Selvaratnam C."/>
            <person name="Goh K.M."/>
            <person name="Chan K.-G."/>
            <person name="Chong C.S."/>
        </authorList>
    </citation>
    <scope>NUCLEOTIDE SEQUENCE [LARGE SCALE GENOMIC DNA]</scope>
    <source>
        <strain evidence="1 2">RSSK-12</strain>
    </source>
</reference>
<comment type="caution">
    <text evidence="1">The sequence shown here is derived from an EMBL/GenBank/DDBJ whole genome shotgun (WGS) entry which is preliminary data.</text>
</comment>
<evidence type="ECO:0000313" key="1">
    <source>
        <dbReference type="EMBL" id="OAD90687.1"/>
    </source>
</evidence>
<gene>
    <name evidence="1" type="ORF">A7A78_05450</name>
</gene>
<evidence type="ECO:0000313" key="2">
    <source>
        <dbReference type="Proteomes" id="UP000077552"/>
    </source>
</evidence>
<dbReference type="RefSeq" id="WP_068762593.1">
    <property type="nucleotide sequence ID" value="NZ_LXIE01000034.1"/>
</dbReference>
<organism evidence="1 2">
    <name type="scientific">Aequorivita soesokkakensis</name>
    <dbReference type="NCBI Taxonomy" id="1385699"/>
    <lineage>
        <taxon>Bacteria</taxon>
        <taxon>Pseudomonadati</taxon>
        <taxon>Bacteroidota</taxon>
        <taxon>Flavobacteriia</taxon>
        <taxon>Flavobacteriales</taxon>
        <taxon>Flavobacteriaceae</taxon>
        <taxon>Aequorivita</taxon>
    </lineage>
</organism>
<accession>A0A1A9LC90</accession>
<proteinExistence type="predicted"/>
<dbReference type="Proteomes" id="UP000077552">
    <property type="component" value="Unassembled WGS sequence"/>
</dbReference>
<sequence>MPFTNLNSTHLTEVEQAAISEAINSLRALLQPIAVNLTPEERKRYGSINELNKGIVNKAKSFNDAQPALSSPDVDWTEFTNDYNMRTFIENTLQSLYGMVKDLESSKILFDFDNYTAANADYAYTMYKLKSGDVGYQTKYDEMKQFYSRTNTPETPTEP</sequence>
<keyword evidence="2" id="KW-1185">Reference proteome</keyword>
<dbReference type="AlphaFoldDB" id="A0A1A9LC90"/>
<name>A0A1A9LC90_9FLAO</name>
<dbReference type="EMBL" id="LXIE01000034">
    <property type="protein sequence ID" value="OAD90687.1"/>
    <property type="molecule type" value="Genomic_DNA"/>
</dbReference>
<protein>
    <submittedName>
        <fullName evidence="1">Uncharacterized protein</fullName>
    </submittedName>
</protein>